<proteinExistence type="predicted"/>
<reference evidence="1" key="1">
    <citation type="submission" date="2018-10" db="EMBL/GenBank/DDBJ databases">
        <title>Hidden diversity of soil giant viruses.</title>
        <authorList>
            <person name="Schulz F."/>
            <person name="Alteio L."/>
            <person name="Goudeau D."/>
            <person name="Ryan E.M."/>
            <person name="Malmstrom R.R."/>
            <person name="Blanchard J."/>
            <person name="Woyke T."/>
        </authorList>
    </citation>
    <scope>NUCLEOTIDE SEQUENCE</scope>
    <source>
        <strain evidence="1">HOV1</strain>
    </source>
</reference>
<dbReference type="EMBL" id="MK072351">
    <property type="protein sequence ID" value="AYV82247.1"/>
    <property type="molecule type" value="Genomic_DNA"/>
</dbReference>
<gene>
    <name evidence="1" type="ORF">Homavirus20_5</name>
</gene>
<evidence type="ECO:0000313" key="1">
    <source>
        <dbReference type="EMBL" id="AYV82247.1"/>
    </source>
</evidence>
<sequence length="104" mass="11493">MYRFYKLIRLQPNNYRVSSYYTHDTGDHNIPNMNYNNQHKTNNTSDNGDLTREVILNNPDLIVMLCERTVNTVHSVGSVTMDAVGSAVDGMSEVIGGIVGGISG</sequence>
<organism evidence="1">
    <name type="scientific">Homavirus sp</name>
    <dbReference type="NCBI Taxonomy" id="2487769"/>
    <lineage>
        <taxon>Viruses</taxon>
        <taxon>Varidnaviria</taxon>
        <taxon>Bamfordvirae</taxon>
        <taxon>Nucleocytoviricota</taxon>
        <taxon>Megaviricetes</taxon>
        <taxon>Imitervirales</taxon>
        <taxon>Mimiviridae</taxon>
        <taxon>Klosneuvirinae</taxon>
    </lineage>
</organism>
<accession>A0A3G5A4V4</accession>
<protein>
    <submittedName>
        <fullName evidence="1">Uncharacterized protein</fullName>
    </submittedName>
</protein>
<name>A0A3G5A4V4_9VIRU</name>